<proteinExistence type="predicted"/>
<keyword evidence="1" id="KW-0812">Transmembrane</keyword>
<dbReference type="InterPro" id="IPR009936">
    <property type="entry name" value="DUF1468"/>
</dbReference>
<keyword evidence="1" id="KW-0472">Membrane</keyword>
<comment type="caution">
    <text evidence="3">The sequence shown here is derived from an EMBL/GenBank/DDBJ whole genome shotgun (WGS) entry which is preliminary data.</text>
</comment>
<keyword evidence="4" id="KW-1185">Reference proteome</keyword>
<dbReference type="STRING" id="152268.A6K24_00305"/>
<feature type="transmembrane region" description="Helical" evidence="1">
    <location>
        <begin position="37"/>
        <end position="55"/>
    </location>
</feature>
<feature type="transmembrane region" description="Helical" evidence="1">
    <location>
        <begin position="92"/>
        <end position="110"/>
    </location>
</feature>
<evidence type="ECO:0000259" key="2">
    <source>
        <dbReference type="Pfam" id="PF07331"/>
    </source>
</evidence>
<evidence type="ECO:0000313" key="3">
    <source>
        <dbReference type="EMBL" id="OAS89047.1"/>
    </source>
</evidence>
<protein>
    <recommendedName>
        <fullName evidence="2">DUF1468 domain-containing protein</fullName>
    </recommendedName>
</protein>
<feature type="transmembrane region" description="Helical" evidence="1">
    <location>
        <begin position="67"/>
        <end position="86"/>
    </location>
</feature>
<dbReference type="Proteomes" id="UP000078534">
    <property type="component" value="Unassembled WGS sequence"/>
</dbReference>
<reference evidence="4" key="1">
    <citation type="submission" date="2016-04" db="EMBL/GenBank/DDBJ databases">
        <authorList>
            <person name="Lyu Z."/>
            <person name="Lyu W."/>
        </authorList>
    </citation>
    <scope>NUCLEOTIDE SEQUENCE [LARGE SCALE GENOMIC DNA]</scope>
    <source>
        <strain evidence="4">C44</strain>
    </source>
</reference>
<keyword evidence="1" id="KW-1133">Transmembrane helix</keyword>
<feature type="domain" description="DUF1468" evidence="2">
    <location>
        <begin position="5"/>
        <end position="141"/>
    </location>
</feature>
<evidence type="ECO:0000256" key="1">
    <source>
        <dbReference type="SAM" id="Phobius"/>
    </source>
</evidence>
<dbReference type="Pfam" id="PF07331">
    <property type="entry name" value="TctB"/>
    <property type="match status" value="1"/>
</dbReference>
<dbReference type="AlphaFoldDB" id="A0A179T4U4"/>
<gene>
    <name evidence="3" type="ORF">A6K24_00305</name>
</gene>
<evidence type="ECO:0000313" key="4">
    <source>
        <dbReference type="Proteomes" id="UP000078534"/>
    </source>
</evidence>
<dbReference type="EMBL" id="LWSG01000001">
    <property type="protein sequence ID" value="OAS89047.1"/>
    <property type="molecule type" value="Genomic_DNA"/>
</dbReference>
<feature type="transmembrane region" description="Helical" evidence="1">
    <location>
        <begin position="122"/>
        <end position="140"/>
    </location>
</feature>
<organism evidence="3 4">
    <name type="scientific">Metabacillus litoralis</name>
    <dbReference type="NCBI Taxonomy" id="152268"/>
    <lineage>
        <taxon>Bacteria</taxon>
        <taxon>Bacillati</taxon>
        <taxon>Bacillota</taxon>
        <taxon>Bacilli</taxon>
        <taxon>Bacillales</taxon>
        <taxon>Bacillaceae</taxon>
        <taxon>Metabacillus</taxon>
    </lineage>
</organism>
<accession>A0A179T4U4</accession>
<sequence length="146" mass="16125">MKDIISSIFIIILSITVFCVATPLGEGSSNLSSNAGLFPQIISLFLGLLGVSLLIQAMIKTKKKKILFNKRVFIKVITLICILVVYVPTLQILGYLLATNVFLFVVMVFLGQSIKKTSIHTVFISCTLYVIFALLFKVPLPTGILW</sequence>
<dbReference type="RefSeq" id="WP_066323758.1">
    <property type="nucleotide sequence ID" value="NZ_LWSG01000001.1"/>
</dbReference>
<feature type="transmembrane region" description="Helical" evidence="1">
    <location>
        <begin position="7"/>
        <end position="25"/>
    </location>
</feature>
<name>A0A179T4U4_9BACI</name>